<sequence>MASTVIQAFNEFMKDTVNLDPEITKKAIASRDWLTSQIDNFKSKDIDFPTSYEDINIHFGSFARKTKIRELDDIDMMIGLSGQGSTYLTYSDRIEITVSSEAADLLKLCHSNSTSLNSKRVINKFVSACSNVPQYSSAEIKRNQEAVVLNLSSYPWSFDIVPCFITSEDCYGKSYYLIPDGNGYWKKTDPRIDKERTTRINQNHDGNILQIIRILKYWNRRATMPTMSSYLLETMILNYYEGQNSKASQFVDVEFANVMVYIYNNIMGNVDDPKGIQGNINSLTYDERTKIKNKAAIDYHVAIAAGEFEQNKDMKASIGKWGEVFGSEFPKYN</sequence>
<dbReference type="Gene3D" id="3.30.460.90">
    <property type="match status" value="1"/>
</dbReference>
<comment type="caution">
    <text evidence="1">The sequence shown here is derived from an EMBL/GenBank/DDBJ whole genome shotgun (WGS) entry which is preliminary data.</text>
</comment>
<organism evidence="1 2">
    <name type="scientific">Lacrimispora amygdalina</name>
    <dbReference type="NCBI Taxonomy" id="253257"/>
    <lineage>
        <taxon>Bacteria</taxon>
        <taxon>Bacillati</taxon>
        <taxon>Bacillota</taxon>
        <taxon>Clostridia</taxon>
        <taxon>Lachnospirales</taxon>
        <taxon>Lachnospiraceae</taxon>
        <taxon>Lacrimispora</taxon>
    </lineage>
</organism>
<evidence type="ECO:0000313" key="2">
    <source>
        <dbReference type="Proteomes" id="UP001419084"/>
    </source>
</evidence>
<dbReference type="Proteomes" id="UP001419084">
    <property type="component" value="Unassembled WGS sequence"/>
</dbReference>
<gene>
    <name evidence="1" type="ORF">LAD12857_35600</name>
</gene>
<dbReference type="EMBL" id="BRPJ01000074">
    <property type="protein sequence ID" value="GLB31637.1"/>
    <property type="molecule type" value="Genomic_DNA"/>
</dbReference>
<evidence type="ECO:0000313" key="1">
    <source>
        <dbReference type="EMBL" id="GLB31637.1"/>
    </source>
</evidence>
<name>A0ABQ5M9V2_9FIRM</name>
<reference evidence="1 2" key="1">
    <citation type="journal article" date="2024" name="Int. J. Syst. Evol. Microbiol.">
        <title>Lacrimispora brassicae sp. nov. isolated from fermented cabbage, and proposal of Clostridium indicum Gundawar et al. 2019 and Clostridium methoxybenzovorans Mechichi et al. 1999 as heterotypic synonyms of Lacrimispora amygdalina (Parshina et al. 2003) Haas and Blanchard 2020 and Lacrimispora indolis (McClung and McCoy 1957) Haas and Blanchard 2020, respectively.</title>
        <authorList>
            <person name="Kobayashi H."/>
            <person name="Tanizawa Y."/>
            <person name="Sakamoto M."/>
            <person name="Ohkuma M."/>
            <person name="Tohno M."/>
        </authorList>
    </citation>
    <scope>NUCLEOTIDE SEQUENCE [LARGE SCALE GENOMIC DNA]</scope>
    <source>
        <strain evidence="1 2">DSM 12857</strain>
    </source>
</reference>
<proteinExistence type="predicted"/>
<protein>
    <recommendedName>
        <fullName evidence="3">Nucleotidyltransferase</fullName>
    </recommendedName>
</protein>
<dbReference type="RefSeq" id="WP_346065866.1">
    <property type="nucleotide sequence ID" value="NZ_BRPJ01000074.1"/>
</dbReference>
<evidence type="ECO:0008006" key="3">
    <source>
        <dbReference type="Google" id="ProtNLM"/>
    </source>
</evidence>
<accession>A0ABQ5M9V2</accession>
<keyword evidence="2" id="KW-1185">Reference proteome</keyword>